<dbReference type="Proteomes" id="UP000192220">
    <property type="component" value="Unplaced"/>
</dbReference>
<dbReference type="AlphaFoldDB" id="A0A2I4CJY4"/>
<dbReference type="InterPro" id="IPR000725">
    <property type="entry name" value="Olfact_rcpt"/>
</dbReference>
<dbReference type="GO" id="GO:0004984">
    <property type="term" value="F:olfactory receptor activity"/>
    <property type="evidence" value="ECO:0007669"/>
    <property type="project" value="InterPro"/>
</dbReference>
<keyword evidence="4 6" id="KW-0472">Membrane</keyword>
<protein>
    <submittedName>
        <fullName evidence="9">Olfactory receptor 52J3-like</fullName>
    </submittedName>
</protein>
<feature type="non-terminal residue" evidence="9">
    <location>
        <position position="1"/>
    </location>
</feature>
<keyword evidence="3 6" id="KW-1133">Transmembrane helix</keyword>
<dbReference type="GO" id="GO:0007186">
    <property type="term" value="P:G protein-coupled receptor signaling pathway"/>
    <property type="evidence" value="ECO:0007669"/>
    <property type="project" value="InterPro"/>
</dbReference>
<keyword evidence="5" id="KW-0807">Transducer</keyword>
<dbReference type="SUPFAM" id="SSF81321">
    <property type="entry name" value="Family A G protein-coupled receptor-like"/>
    <property type="match status" value="1"/>
</dbReference>
<feature type="transmembrane region" description="Helical" evidence="6">
    <location>
        <begin position="20"/>
        <end position="42"/>
    </location>
</feature>
<organism evidence="8 9">
    <name type="scientific">Austrofundulus limnaeus</name>
    <name type="common">Annual killifish</name>
    <dbReference type="NCBI Taxonomy" id="52670"/>
    <lineage>
        <taxon>Eukaryota</taxon>
        <taxon>Metazoa</taxon>
        <taxon>Chordata</taxon>
        <taxon>Craniata</taxon>
        <taxon>Vertebrata</taxon>
        <taxon>Euteleostomi</taxon>
        <taxon>Actinopterygii</taxon>
        <taxon>Neopterygii</taxon>
        <taxon>Teleostei</taxon>
        <taxon>Neoteleostei</taxon>
        <taxon>Acanthomorphata</taxon>
        <taxon>Ovalentaria</taxon>
        <taxon>Atherinomorphae</taxon>
        <taxon>Cyprinodontiformes</taxon>
        <taxon>Rivulidae</taxon>
        <taxon>Austrofundulus</taxon>
    </lineage>
</organism>
<dbReference type="InParanoid" id="A0A2I4CJY4"/>
<evidence type="ECO:0000313" key="9">
    <source>
        <dbReference type="RefSeq" id="XP_013880309.1"/>
    </source>
</evidence>
<evidence type="ECO:0000313" key="8">
    <source>
        <dbReference type="Proteomes" id="UP000192220"/>
    </source>
</evidence>
<feature type="domain" description="G-protein coupled receptors family 1 profile" evidence="7">
    <location>
        <begin position="1"/>
        <end position="169"/>
    </location>
</feature>
<accession>A0A2I4CJY4</accession>
<name>A0A2I4CJY4_AUSLI</name>
<gene>
    <name evidence="9" type="primary">LOC106529434</name>
</gene>
<evidence type="ECO:0000256" key="6">
    <source>
        <dbReference type="SAM" id="Phobius"/>
    </source>
</evidence>
<feature type="transmembrane region" description="Helical" evidence="6">
    <location>
        <begin position="152"/>
        <end position="171"/>
    </location>
</feature>
<proteinExistence type="predicted"/>
<dbReference type="GO" id="GO:0005549">
    <property type="term" value="F:odorant binding"/>
    <property type="evidence" value="ECO:0007669"/>
    <property type="project" value="TreeGrafter"/>
</dbReference>
<dbReference type="PANTHER" id="PTHR26451:SF871">
    <property type="entry name" value="ODORANT RECEPTOR-RELATED"/>
    <property type="match status" value="1"/>
</dbReference>
<dbReference type="RefSeq" id="XP_013880309.1">
    <property type="nucleotide sequence ID" value="XM_014024855.1"/>
</dbReference>
<dbReference type="Gene3D" id="1.20.1070.10">
    <property type="entry name" value="Rhodopsin 7-helix transmembrane proteins"/>
    <property type="match status" value="1"/>
</dbReference>
<keyword evidence="2 6" id="KW-0812">Transmembrane</keyword>
<dbReference type="InterPro" id="IPR052921">
    <property type="entry name" value="GPCR1_Superfamily_Member"/>
</dbReference>
<reference evidence="9" key="1">
    <citation type="submission" date="2025-08" db="UniProtKB">
        <authorList>
            <consortium name="RefSeq"/>
        </authorList>
    </citation>
    <scope>IDENTIFICATION</scope>
    <source>
        <strain evidence="9">Quisiro</strain>
        <tissue evidence="9">Liver</tissue>
    </source>
</reference>
<evidence type="ECO:0000259" key="7">
    <source>
        <dbReference type="PROSITE" id="PS50262"/>
    </source>
</evidence>
<evidence type="ECO:0000256" key="4">
    <source>
        <dbReference type="ARBA" id="ARBA00023136"/>
    </source>
</evidence>
<dbReference type="GO" id="GO:0016020">
    <property type="term" value="C:membrane"/>
    <property type="evidence" value="ECO:0007669"/>
    <property type="project" value="UniProtKB-SubCell"/>
</dbReference>
<evidence type="ECO:0000256" key="5">
    <source>
        <dbReference type="ARBA" id="ARBA00023224"/>
    </source>
</evidence>
<feature type="transmembrane region" description="Helical" evidence="6">
    <location>
        <begin position="121"/>
        <end position="140"/>
    </location>
</feature>
<evidence type="ECO:0000256" key="2">
    <source>
        <dbReference type="ARBA" id="ARBA00022692"/>
    </source>
</evidence>
<dbReference type="PROSITE" id="PS50262">
    <property type="entry name" value="G_PROTEIN_RECEP_F1_2"/>
    <property type="match status" value="1"/>
</dbReference>
<sequence length="191" mass="22212">YLAICRPFQYHSVMSKHRVIKLVCLFWLTPCCIITVNTLLIARLNLCSSYINRLLCVNWSIVALACYPNETFINGIFSNFILTIYVIHGAFIFWSYIYIVKNCANSIENRAKFMQTSVPHLVSLFTFIITSLIDVVFIRFVSENIPKALKNFISIELFVIPLIMNPLIYGFKLTKVQNRFIRLVAFKNNKH</sequence>
<dbReference type="KEGG" id="alim:106529434"/>
<feature type="transmembrane region" description="Helical" evidence="6">
    <location>
        <begin position="76"/>
        <end position="100"/>
    </location>
</feature>
<dbReference type="PANTHER" id="PTHR26451">
    <property type="entry name" value="G_PROTEIN_RECEP_F1_2 DOMAIN-CONTAINING PROTEIN"/>
    <property type="match status" value="1"/>
</dbReference>
<dbReference type="OrthoDB" id="6151005at2759"/>
<evidence type="ECO:0000256" key="1">
    <source>
        <dbReference type="ARBA" id="ARBA00004141"/>
    </source>
</evidence>
<evidence type="ECO:0000256" key="3">
    <source>
        <dbReference type="ARBA" id="ARBA00022989"/>
    </source>
</evidence>
<keyword evidence="8" id="KW-1185">Reference proteome</keyword>
<dbReference type="InterPro" id="IPR017452">
    <property type="entry name" value="GPCR_Rhodpsn_7TM"/>
</dbReference>
<dbReference type="Pfam" id="PF13853">
    <property type="entry name" value="7tm_4"/>
    <property type="match status" value="1"/>
</dbReference>
<dbReference type="GeneID" id="106529434"/>
<comment type="subcellular location">
    <subcellularLocation>
        <location evidence="1">Membrane</location>
        <topology evidence="1">Multi-pass membrane protein</topology>
    </subcellularLocation>
</comment>